<organism evidence="1 2">
    <name type="scientific">Cymbomonas tetramitiformis</name>
    <dbReference type="NCBI Taxonomy" id="36881"/>
    <lineage>
        <taxon>Eukaryota</taxon>
        <taxon>Viridiplantae</taxon>
        <taxon>Chlorophyta</taxon>
        <taxon>Pyramimonadophyceae</taxon>
        <taxon>Pyramimonadales</taxon>
        <taxon>Pyramimonadaceae</taxon>
        <taxon>Cymbomonas</taxon>
    </lineage>
</organism>
<dbReference type="EMBL" id="LGRX02029108">
    <property type="protein sequence ID" value="KAK3247274.1"/>
    <property type="molecule type" value="Genomic_DNA"/>
</dbReference>
<reference evidence="1 2" key="1">
    <citation type="journal article" date="2015" name="Genome Biol. Evol.">
        <title>Comparative Genomics of a Bacterivorous Green Alga Reveals Evolutionary Causalities and Consequences of Phago-Mixotrophic Mode of Nutrition.</title>
        <authorList>
            <person name="Burns J.A."/>
            <person name="Paasch A."/>
            <person name="Narechania A."/>
            <person name="Kim E."/>
        </authorList>
    </citation>
    <scope>NUCLEOTIDE SEQUENCE [LARGE SCALE GENOMIC DNA]</scope>
    <source>
        <strain evidence="1 2">PLY_AMNH</strain>
    </source>
</reference>
<evidence type="ECO:0000313" key="1">
    <source>
        <dbReference type="EMBL" id="KAK3247274.1"/>
    </source>
</evidence>
<gene>
    <name evidence="1" type="ORF">CYMTET_43223</name>
</gene>
<accession>A0AAE0C3P5</accession>
<evidence type="ECO:0000313" key="2">
    <source>
        <dbReference type="Proteomes" id="UP001190700"/>
    </source>
</evidence>
<name>A0AAE0C3P5_9CHLO</name>
<sequence>MLCDECLKAIAPSGPPDERQAKRQLLSSLDFDFYKDVRAPLRLNTELDKVDIFALVLEVYHSANLDPDAHRLNPS</sequence>
<dbReference type="AlphaFoldDB" id="A0AAE0C3P5"/>
<protein>
    <submittedName>
        <fullName evidence="1">Uncharacterized protein</fullName>
    </submittedName>
</protein>
<dbReference type="Proteomes" id="UP001190700">
    <property type="component" value="Unassembled WGS sequence"/>
</dbReference>
<proteinExistence type="predicted"/>
<comment type="caution">
    <text evidence="1">The sequence shown here is derived from an EMBL/GenBank/DDBJ whole genome shotgun (WGS) entry which is preliminary data.</text>
</comment>
<keyword evidence="2" id="KW-1185">Reference proteome</keyword>